<dbReference type="RefSeq" id="XP_036670034.3">
    <property type="nucleotide sequence ID" value="XM_036814139.3"/>
</dbReference>
<protein>
    <submittedName>
        <fullName evidence="3">Uncharacterized protein</fullName>
    </submittedName>
</protein>
<proteinExistence type="predicted"/>
<evidence type="ECO:0000313" key="3">
    <source>
        <dbReference type="RefSeq" id="XP_036670034.3"/>
    </source>
</evidence>
<dbReference type="Proteomes" id="UP001652628">
    <property type="component" value="Chromosome 2R"/>
</dbReference>
<sequence length="346" mass="39764">LNNTNPSQWSRYFYVFIIIDLALKPSAKSSQKAKPADDPLRAYNEVVQNLIKNWEAPVILLRERGFLPKNYEDTSKIKPNLDALMQRMERDKRDQTNGKDIIVKPREMRETKRPKKAQRNHRGSLASSGSMLSSLEQLKVLDSKAKSNAKMNDQELQLLAMKRRLEQLQEEAASQDLPGYRRQIKLFPRTKDPVKPAQSYDEVLQRMIEKTSPHSKHHSNSHLEKFTSGVNHKSTNVQLGSREEQLLSTMPISLSTYRAHSYLHSLIDKPAIDLPKSSREEAQKIKDDAAAPNLESELAAPRYLNWDMKKGRLDHYSIAEKEAYLNQLVRVFGQNLVLKETQPKKG</sequence>
<organism evidence="2 3">
    <name type="scientific">Drosophila suzukii</name>
    <name type="common">Spotted-wing drosophila fruit fly</name>
    <dbReference type="NCBI Taxonomy" id="28584"/>
    <lineage>
        <taxon>Eukaryota</taxon>
        <taxon>Metazoa</taxon>
        <taxon>Ecdysozoa</taxon>
        <taxon>Arthropoda</taxon>
        <taxon>Hexapoda</taxon>
        <taxon>Insecta</taxon>
        <taxon>Pterygota</taxon>
        <taxon>Neoptera</taxon>
        <taxon>Endopterygota</taxon>
        <taxon>Diptera</taxon>
        <taxon>Brachycera</taxon>
        <taxon>Muscomorpha</taxon>
        <taxon>Ephydroidea</taxon>
        <taxon>Drosophilidae</taxon>
        <taxon>Drosophila</taxon>
        <taxon>Sophophora</taxon>
    </lineage>
</organism>
<feature type="non-terminal residue" evidence="3">
    <location>
        <position position="1"/>
    </location>
</feature>
<dbReference type="AlphaFoldDB" id="A0AB40A210"/>
<evidence type="ECO:0000256" key="1">
    <source>
        <dbReference type="SAM" id="MobiDB-lite"/>
    </source>
</evidence>
<reference evidence="3" key="1">
    <citation type="submission" date="2025-08" db="UniProtKB">
        <authorList>
            <consortium name="RefSeq"/>
        </authorList>
    </citation>
    <scope>IDENTIFICATION</scope>
</reference>
<feature type="compositionally biased region" description="Basic residues" evidence="1">
    <location>
        <begin position="112"/>
        <end position="122"/>
    </location>
</feature>
<name>A0AB40A210_DROSZ</name>
<evidence type="ECO:0000313" key="2">
    <source>
        <dbReference type="Proteomes" id="UP001652628"/>
    </source>
</evidence>
<keyword evidence="2" id="KW-1185">Reference proteome</keyword>
<accession>A0AB40A210</accession>
<feature type="region of interest" description="Disordered" evidence="1">
    <location>
        <begin position="109"/>
        <end position="129"/>
    </location>
</feature>
<gene>
    <name evidence="3" type="primary">LOC108018057</name>
</gene>
<dbReference type="GeneID" id="108018057"/>